<sequence>MLKLIVLADGNAPQATVMAAGAVIVGKSAGLTIIVLDTDATVLPQASVAVQVSVTAPPQASGVALNVDGFDVPLIKQPPLNPLLKLIVLADGNAPQATVVLAGAVIVGKSAGLIVIVLDTDATVLPQASVAVQVSVTAPPQASGVALNVDGFDVPLIKQPPLNPLLKLIVLADGNAPQATVVLVGAVILGKSAGLIVIVLDTDATVLPQESIAVQVSVTAPPQASGVALNVDGFDVPLIKQPPLNPLLKLIVLADGNAPQATVVLAGAVIVGKSAGLIVIVLDTDATVLPQASVAVQVSVTAPPQASGVALNVDGFDVPLIKQPPLNPLLKLIVLADGNAPQATVMVAGAVIVGKSAGLIVIVLDTDATVLPQASVAVHVSVTAPPQASGVALNVDGFDVPLIKQPPLNPLLKLIVLADGNAPQATVVLAGAVIVGKSAGLIVIVLDTDATVLPQASVAVQVSVTAPPQASGVALNVDGFDVPLIKQPPLNPLLKLIVLADGNAPQATVVLAGAVILGKSAGLIVIVLDTDATVLPQASVAVQVSITAPPQASGVALNVDGFDVPLIKQPPLNPLLKLIVLADGNAPQATVVLAGAVILGKSAGLIVIVLDTDATVLPQASVAVQVSITAPPQASGVALNVDGFDVPLIKQPPLNPLLKLIVLADGNAPQATVVLAGAVIVGKSAGLIVIVLDTDATVLPQESIAVQVSVTAPPQASGVALNVDGFDVPLIKQPPLNPLLKLIVLADGNAPQATVVLAGAVIVGKSAGLIVIVLDTDATVLPQASVAVQVSVTAPPQASGVALNVDGFDVPLIKPPPLNPLLKLIVLADGNAPQATVVLAGAVIVGKSAGLIVIVLDTDATVLPQASVAVQVSVTAPPQASGVALNVDGFDVPLIKQPPLNPLLKLIVLADGNAPQATVVLAGAVIVGKSAGLIVIVLDTDATVLPQESIAVQVSVTAPPQASGVALNVDGFDVPLIKQPPLNPLLKLIVLADGNAPQATVVLAGAVIVGKSAGLIVIVLDTDATVLPQASVAVQVSVTAPPQASGVALNVDGFDVPLIKQPPLNPLLKLIVLADGNAPQATVVLAGAVIVGKSAGLIVIVLDTDATVLPQASVAVQVSVTAPPQASGVALNVDGFDVPLIKQPPLNPLLKLIVLADGNAPQATVIGPGAVIVGKVAGLTVIVLFFVIVLFCTSVNDHVSVIVPPQAPAGYCTV</sequence>
<protein>
    <submittedName>
        <fullName evidence="2">Uncharacterized protein</fullName>
    </submittedName>
</protein>
<accession>A0AB39W005</accession>
<evidence type="ECO:0000256" key="1">
    <source>
        <dbReference type="SAM" id="Phobius"/>
    </source>
</evidence>
<keyword evidence="1" id="KW-0472">Membrane</keyword>
<name>A0AB39W005_9FLAO</name>
<feature type="transmembrane region" description="Helical" evidence="1">
    <location>
        <begin position="1169"/>
        <end position="1192"/>
    </location>
</feature>
<proteinExistence type="predicted"/>
<organism evidence="2">
    <name type="scientific">Flavobacterium sp. WC2409</name>
    <dbReference type="NCBI Taxonomy" id="3234139"/>
    <lineage>
        <taxon>Bacteria</taxon>
        <taxon>Pseudomonadati</taxon>
        <taxon>Bacteroidota</taxon>
        <taxon>Flavobacteriia</taxon>
        <taxon>Flavobacteriales</taxon>
        <taxon>Flavobacteriaceae</taxon>
        <taxon>Flavobacterium</taxon>
    </lineage>
</organism>
<dbReference type="EMBL" id="CP165625">
    <property type="protein sequence ID" value="XDU94097.1"/>
    <property type="molecule type" value="Genomic_DNA"/>
</dbReference>
<keyword evidence="1" id="KW-1133">Transmembrane helix</keyword>
<reference evidence="2" key="1">
    <citation type="submission" date="2024-07" db="EMBL/GenBank/DDBJ databases">
        <authorList>
            <person name="Biller S.J."/>
        </authorList>
    </citation>
    <scope>NUCLEOTIDE SEQUENCE</scope>
    <source>
        <strain evidence="2">WC2409</strain>
    </source>
</reference>
<evidence type="ECO:0000313" key="2">
    <source>
        <dbReference type="EMBL" id="XDU94097.1"/>
    </source>
</evidence>
<gene>
    <name evidence="2" type="ORF">AB3G34_09335</name>
</gene>
<dbReference type="AlphaFoldDB" id="A0AB39W005"/>
<dbReference type="RefSeq" id="WP_369752254.1">
    <property type="nucleotide sequence ID" value="NZ_CP165625.1"/>
</dbReference>
<keyword evidence="1" id="KW-0812">Transmembrane</keyword>